<sequence>MVKADFAVFPREAFLFPCQFRHFLHSETEEFV</sequence>
<accession>A0A0E9PY22</accession>
<proteinExistence type="predicted"/>
<protein>
    <submittedName>
        <fullName evidence="1">Uncharacterized protein</fullName>
    </submittedName>
</protein>
<organism evidence="1">
    <name type="scientific">Anguilla anguilla</name>
    <name type="common">European freshwater eel</name>
    <name type="synonym">Muraena anguilla</name>
    <dbReference type="NCBI Taxonomy" id="7936"/>
    <lineage>
        <taxon>Eukaryota</taxon>
        <taxon>Metazoa</taxon>
        <taxon>Chordata</taxon>
        <taxon>Craniata</taxon>
        <taxon>Vertebrata</taxon>
        <taxon>Euteleostomi</taxon>
        <taxon>Actinopterygii</taxon>
        <taxon>Neopterygii</taxon>
        <taxon>Teleostei</taxon>
        <taxon>Anguilliformes</taxon>
        <taxon>Anguillidae</taxon>
        <taxon>Anguilla</taxon>
    </lineage>
</organism>
<evidence type="ECO:0000313" key="1">
    <source>
        <dbReference type="EMBL" id="JAH09202.1"/>
    </source>
</evidence>
<dbReference type="EMBL" id="GBXM01099375">
    <property type="protein sequence ID" value="JAH09202.1"/>
    <property type="molecule type" value="Transcribed_RNA"/>
</dbReference>
<reference evidence="1" key="2">
    <citation type="journal article" date="2015" name="Fish Shellfish Immunol.">
        <title>Early steps in the European eel (Anguilla anguilla)-Vibrio vulnificus interaction in the gills: Role of the RtxA13 toxin.</title>
        <authorList>
            <person name="Callol A."/>
            <person name="Pajuelo D."/>
            <person name="Ebbesson L."/>
            <person name="Teles M."/>
            <person name="MacKenzie S."/>
            <person name="Amaro C."/>
        </authorList>
    </citation>
    <scope>NUCLEOTIDE SEQUENCE</scope>
</reference>
<reference evidence="1" key="1">
    <citation type="submission" date="2014-11" db="EMBL/GenBank/DDBJ databases">
        <authorList>
            <person name="Amaro Gonzalez C."/>
        </authorList>
    </citation>
    <scope>NUCLEOTIDE SEQUENCE</scope>
</reference>
<dbReference type="AlphaFoldDB" id="A0A0E9PY22"/>
<name>A0A0E9PY22_ANGAN</name>